<dbReference type="GO" id="GO:0016714">
    <property type="term" value="F:oxidoreductase activity, acting on paired donors, with incorporation or reduction of molecular oxygen, reduced pteridine as one donor, and incorporation of one atom of oxygen"/>
    <property type="evidence" value="ECO:0007669"/>
    <property type="project" value="InterPro"/>
</dbReference>
<feature type="domain" description="Biopterin-dependent aromatic amino acid hydroxylase family profile" evidence="2">
    <location>
        <begin position="1"/>
        <end position="28"/>
    </location>
</feature>
<sequence length="28" mass="3134">MAIRNYTRTPSTVPHSQEPTVIKGQLAH</sequence>
<name>A0A0A9CGY3_ARUDO</name>
<evidence type="ECO:0000259" key="2">
    <source>
        <dbReference type="PROSITE" id="PS51410"/>
    </source>
</evidence>
<protein>
    <recommendedName>
        <fullName evidence="2">Biopterin-dependent aromatic amino acid hydroxylase family profile domain-containing protein</fullName>
    </recommendedName>
</protein>
<dbReference type="AlphaFoldDB" id="A0A0A9CGY3"/>
<accession>A0A0A9CGY3</accession>
<organism evidence="3">
    <name type="scientific">Arundo donax</name>
    <name type="common">Giant reed</name>
    <name type="synonym">Donax arundinaceus</name>
    <dbReference type="NCBI Taxonomy" id="35708"/>
    <lineage>
        <taxon>Eukaryota</taxon>
        <taxon>Viridiplantae</taxon>
        <taxon>Streptophyta</taxon>
        <taxon>Embryophyta</taxon>
        <taxon>Tracheophyta</taxon>
        <taxon>Spermatophyta</taxon>
        <taxon>Magnoliopsida</taxon>
        <taxon>Liliopsida</taxon>
        <taxon>Poales</taxon>
        <taxon>Poaceae</taxon>
        <taxon>PACMAD clade</taxon>
        <taxon>Arundinoideae</taxon>
        <taxon>Arundineae</taxon>
        <taxon>Arundo</taxon>
    </lineage>
</organism>
<proteinExistence type="predicted"/>
<reference evidence="3" key="1">
    <citation type="submission" date="2014-09" db="EMBL/GenBank/DDBJ databases">
        <authorList>
            <person name="Magalhaes I.L.F."/>
            <person name="Oliveira U."/>
            <person name="Santos F.R."/>
            <person name="Vidigal T.H.D.A."/>
            <person name="Brescovit A.D."/>
            <person name="Santos A.J."/>
        </authorList>
    </citation>
    <scope>NUCLEOTIDE SEQUENCE</scope>
    <source>
        <tissue evidence="3">Shoot tissue taken approximately 20 cm above the soil surface</tissue>
    </source>
</reference>
<reference evidence="3" key="2">
    <citation type="journal article" date="2015" name="Data Brief">
        <title>Shoot transcriptome of the giant reed, Arundo donax.</title>
        <authorList>
            <person name="Barrero R.A."/>
            <person name="Guerrero F.D."/>
            <person name="Moolhuijzen P."/>
            <person name="Goolsby J.A."/>
            <person name="Tidwell J."/>
            <person name="Bellgard S.E."/>
            <person name="Bellgard M.I."/>
        </authorList>
    </citation>
    <scope>NUCLEOTIDE SEQUENCE</scope>
    <source>
        <tissue evidence="3">Shoot tissue taken approximately 20 cm above the soil surface</tissue>
    </source>
</reference>
<evidence type="ECO:0000256" key="1">
    <source>
        <dbReference type="SAM" id="MobiDB-lite"/>
    </source>
</evidence>
<dbReference type="InterPro" id="IPR019774">
    <property type="entry name" value="Aromatic-AA_hydroxylase_C"/>
</dbReference>
<dbReference type="PROSITE" id="PS51410">
    <property type="entry name" value="BH4_AAA_HYDROXYL_2"/>
    <property type="match status" value="1"/>
</dbReference>
<evidence type="ECO:0000313" key="3">
    <source>
        <dbReference type="EMBL" id="JAD73718.1"/>
    </source>
</evidence>
<feature type="region of interest" description="Disordered" evidence="1">
    <location>
        <begin position="1"/>
        <end position="28"/>
    </location>
</feature>
<feature type="compositionally biased region" description="Polar residues" evidence="1">
    <location>
        <begin position="1"/>
        <end position="19"/>
    </location>
</feature>
<dbReference type="EMBL" id="GBRH01224177">
    <property type="protein sequence ID" value="JAD73718.1"/>
    <property type="molecule type" value="Transcribed_RNA"/>
</dbReference>